<feature type="transmembrane region" description="Helical" evidence="1">
    <location>
        <begin position="66"/>
        <end position="91"/>
    </location>
</feature>
<keyword evidence="1" id="KW-0812">Transmembrane</keyword>
<dbReference type="InterPro" id="IPR043728">
    <property type="entry name" value="DUF5671"/>
</dbReference>
<dbReference type="EMBL" id="CP067134">
    <property type="protein sequence ID" value="WCR11577.1"/>
    <property type="molecule type" value="Genomic_DNA"/>
</dbReference>
<feature type="domain" description="DUF5671" evidence="2">
    <location>
        <begin position="66"/>
        <end position="198"/>
    </location>
</feature>
<dbReference type="Proteomes" id="UP001218412">
    <property type="component" value="Chromosome"/>
</dbReference>
<feature type="transmembrane region" description="Helical" evidence="1">
    <location>
        <begin position="111"/>
        <end position="127"/>
    </location>
</feature>
<dbReference type="RefSeq" id="WP_272859686.1">
    <property type="nucleotide sequence ID" value="NZ_CP067134.1"/>
</dbReference>
<keyword evidence="1" id="KW-0472">Membrane</keyword>
<evidence type="ECO:0000259" key="2">
    <source>
        <dbReference type="Pfam" id="PF18920"/>
    </source>
</evidence>
<protein>
    <recommendedName>
        <fullName evidence="2">DUF5671 domain-containing protein</fullName>
    </recommendedName>
</protein>
<dbReference type="Pfam" id="PF18920">
    <property type="entry name" value="DUF5671"/>
    <property type="match status" value="1"/>
</dbReference>
<keyword evidence="1" id="KW-1133">Transmembrane helix</keyword>
<proteinExistence type="predicted"/>
<reference evidence="3 4" key="1">
    <citation type="submission" date="2021-01" db="EMBL/GenBank/DDBJ databases">
        <title>Biogeographic distribution of Paracoccus.</title>
        <authorList>
            <person name="Hollensteiner J."/>
            <person name="Leineberger J."/>
            <person name="Brinkhoff T."/>
            <person name="Daniel R."/>
        </authorList>
    </citation>
    <scope>NUCLEOTIDE SEQUENCE [LARGE SCALE GENOMIC DNA]</scope>
    <source>
        <strain evidence="3 4">LMG25392</strain>
    </source>
</reference>
<feature type="transmembrane region" description="Helical" evidence="1">
    <location>
        <begin position="179"/>
        <end position="199"/>
    </location>
</feature>
<accession>A0ABY7SZ00</accession>
<evidence type="ECO:0000313" key="4">
    <source>
        <dbReference type="Proteomes" id="UP001218412"/>
    </source>
</evidence>
<feature type="transmembrane region" description="Helical" evidence="1">
    <location>
        <begin position="148"/>
        <end position="173"/>
    </location>
</feature>
<gene>
    <name evidence="3" type="ORF">JHW45_04085</name>
</gene>
<sequence length="205" mass="22225">MASSDHMRDFVRLALEQGHDRDAIARALAEAGWSAAEIQAAQAGWAKPAGMPPVPRPQPYVSAREAVFFGLMFAALAMVAWNLVQLGFALIDVAIPDPTDLYPRDRGSMRWPMAALLGFLPLFLYLDRRTVRTVPRGAGGRESALRRLFAAVTLLIALLTLMGDLVTSIYALLSGGLTLRFLARAVLVAVVAGLVLAYYRTDLDG</sequence>
<keyword evidence="4" id="KW-1185">Reference proteome</keyword>
<evidence type="ECO:0000256" key="1">
    <source>
        <dbReference type="SAM" id="Phobius"/>
    </source>
</evidence>
<organism evidence="3 4">
    <name type="scientific">Paracoccus stylophorae</name>
    <dbReference type="NCBI Taxonomy" id="659350"/>
    <lineage>
        <taxon>Bacteria</taxon>
        <taxon>Pseudomonadati</taxon>
        <taxon>Pseudomonadota</taxon>
        <taxon>Alphaproteobacteria</taxon>
        <taxon>Rhodobacterales</taxon>
        <taxon>Paracoccaceae</taxon>
        <taxon>Paracoccus</taxon>
    </lineage>
</organism>
<name>A0ABY7SZ00_9RHOB</name>
<evidence type="ECO:0000313" key="3">
    <source>
        <dbReference type="EMBL" id="WCR11577.1"/>
    </source>
</evidence>